<accession>A0A9P0QAS4</accession>
<evidence type="ECO:0008006" key="3">
    <source>
        <dbReference type="Google" id="ProtNLM"/>
    </source>
</evidence>
<evidence type="ECO:0000313" key="2">
    <source>
        <dbReference type="Proteomes" id="UP001152888"/>
    </source>
</evidence>
<reference evidence="1" key="1">
    <citation type="submission" date="2022-03" db="EMBL/GenBank/DDBJ databases">
        <authorList>
            <person name="Sayadi A."/>
        </authorList>
    </citation>
    <scope>NUCLEOTIDE SEQUENCE</scope>
</reference>
<comment type="caution">
    <text evidence="1">The sequence shown here is derived from an EMBL/GenBank/DDBJ whole genome shotgun (WGS) entry which is preliminary data.</text>
</comment>
<keyword evidence="2" id="KW-1185">Reference proteome</keyword>
<sequence length="244" mass="27975">MDVASWAYCYRSDVGIKPSLHLERMCKTIENVYLKSQRDKRLYQGINAIMNLGSGSLEHSVDLDKKQLDKKLQTTFYRHTTSLNMDLDLVLSGEDGWNVLSIDLKESNVVQRIRDSCDCESSCLYCQRCLHQYVCSCNDFFLGSNMCKHIHLICRYSDDQETTDEPKDAGKDIVVKQAPDEPSSSGSSQTIPLLLETVRKRVIEDMTKLQKRVENLDVEQLIYVQKCIAPIKPQLENAKRLKTE</sequence>
<dbReference type="OrthoDB" id="6777076at2759"/>
<name>A0A9P0QAS4_ACAOB</name>
<dbReference type="Proteomes" id="UP001152888">
    <property type="component" value="Unassembled WGS sequence"/>
</dbReference>
<dbReference type="AlphaFoldDB" id="A0A9P0QAS4"/>
<protein>
    <recommendedName>
        <fullName evidence="3">SWIM-type domain-containing protein</fullName>
    </recommendedName>
</protein>
<organism evidence="1 2">
    <name type="scientific">Acanthoscelides obtectus</name>
    <name type="common">Bean weevil</name>
    <name type="synonym">Bruchus obtectus</name>
    <dbReference type="NCBI Taxonomy" id="200917"/>
    <lineage>
        <taxon>Eukaryota</taxon>
        <taxon>Metazoa</taxon>
        <taxon>Ecdysozoa</taxon>
        <taxon>Arthropoda</taxon>
        <taxon>Hexapoda</taxon>
        <taxon>Insecta</taxon>
        <taxon>Pterygota</taxon>
        <taxon>Neoptera</taxon>
        <taxon>Endopterygota</taxon>
        <taxon>Coleoptera</taxon>
        <taxon>Polyphaga</taxon>
        <taxon>Cucujiformia</taxon>
        <taxon>Chrysomeloidea</taxon>
        <taxon>Chrysomelidae</taxon>
        <taxon>Bruchinae</taxon>
        <taxon>Bruchini</taxon>
        <taxon>Acanthoscelides</taxon>
    </lineage>
</organism>
<gene>
    <name evidence="1" type="ORF">ACAOBT_LOCUS35186</name>
</gene>
<dbReference type="InterPro" id="IPR009030">
    <property type="entry name" value="Growth_fac_rcpt_cys_sf"/>
</dbReference>
<dbReference type="EMBL" id="CAKOFQ010008826">
    <property type="protein sequence ID" value="CAH2016159.1"/>
    <property type="molecule type" value="Genomic_DNA"/>
</dbReference>
<dbReference type="SUPFAM" id="SSF57184">
    <property type="entry name" value="Growth factor receptor domain"/>
    <property type="match status" value="1"/>
</dbReference>
<proteinExistence type="predicted"/>
<evidence type="ECO:0000313" key="1">
    <source>
        <dbReference type="EMBL" id="CAH2016159.1"/>
    </source>
</evidence>